<sequence length="82" mass="9599">MPLADDRIQERRIHNGIVICLRRRVDFFFLFSRCPHTRRGTTDQRVACSCVSTTNAGQRRRLASPRPTPMFMRQSGFLNYLV</sequence>
<name>A0AAE1A6J0_9GAST</name>
<accession>A0AAE1A6J0</accession>
<dbReference type="EMBL" id="JAWDGP010002624">
    <property type="protein sequence ID" value="KAK3781391.1"/>
    <property type="molecule type" value="Genomic_DNA"/>
</dbReference>
<dbReference type="Proteomes" id="UP001283361">
    <property type="component" value="Unassembled WGS sequence"/>
</dbReference>
<gene>
    <name evidence="1" type="ORF">RRG08_019017</name>
</gene>
<evidence type="ECO:0000313" key="1">
    <source>
        <dbReference type="EMBL" id="KAK3781391.1"/>
    </source>
</evidence>
<evidence type="ECO:0000313" key="2">
    <source>
        <dbReference type="Proteomes" id="UP001283361"/>
    </source>
</evidence>
<organism evidence="1 2">
    <name type="scientific">Elysia crispata</name>
    <name type="common">lettuce slug</name>
    <dbReference type="NCBI Taxonomy" id="231223"/>
    <lineage>
        <taxon>Eukaryota</taxon>
        <taxon>Metazoa</taxon>
        <taxon>Spiralia</taxon>
        <taxon>Lophotrochozoa</taxon>
        <taxon>Mollusca</taxon>
        <taxon>Gastropoda</taxon>
        <taxon>Heterobranchia</taxon>
        <taxon>Euthyneura</taxon>
        <taxon>Panpulmonata</taxon>
        <taxon>Sacoglossa</taxon>
        <taxon>Placobranchoidea</taxon>
        <taxon>Plakobranchidae</taxon>
        <taxon>Elysia</taxon>
    </lineage>
</organism>
<dbReference type="AlphaFoldDB" id="A0AAE1A6J0"/>
<comment type="caution">
    <text evidence="1">The sequence shown here is derived from an EMBL/GenBank/DDBJ whole genome shotgun (WGS) entry which is preliminary data.</text>
</comment>
<protein>
    <submittedName>
        <fullName evidence="1">Uncharacterized protein</fullName>
    </submittedName>
</protein>
<proteinExistence type="predicted"/>
<reference evidence="1" key="1">
    <citation type="journal article" date="2023" name="G3 (Bethesda)">
        <title>A reference genome for the long-term kleptoplast-retaining sea slug Elysia crispata morphotype clarki.</title>
        <authorList>
            <person name="Eastman K.E."/>
            <person name="Pendleton A.L."/>
            <person name="Shaikh M.A."/>
            <person name="Suttiyut T."/>
            <person name="Ogas R."/>
            <person name="Tomko P."/>
            <person name="Gavelis G."/>
            <person name="Widhalm J.R."/>
            <person name="Wisecaver J.H."/>
        </authorList>
    </citation>
    <scope>NUCLEOTIDE SEQUENCE</scope>
    <source>
        <strain evidence="1">ECLA1</strain>
    </source>
</reference>
<keyword evidence="2" id="KW-1185">Reference proteome</keyword>